<keyword evidence="3" id="KW-1185">Reference proteome</keyword>
<reference evidence="2 3" key="1">
    <citation type="submission" date="2017-11" db="EMBL/GenBank/DDBJ databases">
        <title>De novo assembly and phasing of dikaryotic genomes from two isolates of Puccinia coronata f. sp. avenae, the causal agent of oat crown rust.</title>
        <authorList>
            <person name="Miller M.E."/>
            <person name="Zhang Y."/>
            <person name="Omidvar V."/>
            <person name="Sperschneider J."/>
            <person name="Schwessinger B."/>
            <person name="Raley C."/>
            <person name="Palmer J.M."/>
            <person name="Garnica D."/>
            <person name="Upadhyaya N."/>
            <person name="Rathjen J."/>
            <person name="Taylor J.M."/>
            <person name="Park R.F."/>
            <person name="Dodds P.N."/>
            <person name="Hirsch C.D."/>
            <person name="Kianian S.F."/>
            <person name="Figueroa M."/>
        </authorList>
    </citation>
    <scope>NUCLEOTIDE SEQUENCE [LARGE SCALE GENOMIC DNA]</scope>
    <source>
        <strain evidence="2">12NC29</strain>
    </source>
</reference>
<evidence type="ECO:0000313" key="3">
    <source>
        <dbReference type="Proteomes" id="UP000235388"/>
    </source>
</evidence>
<feature type="domain" description="DUF6589" evidence="1">
    <location>
        <begin position="321"/>
        <end position="520"/>
    </location>
</feature>
<dbReference type="InterPro" id="IPR046496">
    <property type="entry name" value="DUF6589"/>
</dbReference>
<proteinExistence type="predicted"/>
<dbReference type="AlphaFoldDB" id="A0A2N5VSR1"/>
<dbReference type="EMBL" id="PGCJ01000069">
    <property type="protein sequence ID" value="PLW53010.1"/>
    <property type="molecule type" value="Genomic_DNA"/>
</dbReference>
<sequence length="522" mass="57985">MQKNADVVKTISICQQLQSMKMTPKEFMECFIMSADPDIAYQRRFWATDTGVYSTIALVSKIRNRLVTNPTSCAIWQDFIQEETIKILVEATSTRGSGTGNYQSSRSVTPDFFSESSKARREHQMILQDLPLLYGILMGVLTSVKDATNVDNDPTSTPASRLPADPFKAQLLDCEGTAYIPAPCIANHWAHHLAATMCAVTMFSVNRQHNGMQLQNVILFLACGVSDRVNNYLHKLGLTSCRQTALDALQTLTEQGEKDLKKVMSLEQASDLGHQTSMFHGTWGYVQLPNNSLLDSLDASQLNLKTYLDAIKDVPNISIDPQQFMPSQEASNHYYHVWTSQIAHAMLTCVALPADKRGAISTEPPVIKQVSCNVPPIYMLKLMDESDNLAKGIGQVLEALQAQTGLSPEDFSCCLQPMDGDLGTIQNFNSLCDLRHPSAFPQHGLNNIVFQLGDSHTTWNIAQAILTAHIGDPSNENNLGIWQLLEALGIPHKQVIQKKDFTLMLQHMELVHILATLFHCLR</sequence>
<dbReference type="OrthoDB" id="2507305at2759"/>
<protein>
    <recommendedName>
        <fullName evidence="1">DUF6589 domain-containing protein</fullName>
    </recommendedName>
</protein>
<evidence type="ECO:0000259" key="1">
    <source>
        <dbReference type="Pfam" id="PF20231"/>
    </source>
</evidence>
<evidence type="ECO:0000313" key="2">
    <source>
        <dbReference type="EMBL" id="PLW53010.1"/>
    </source>
</evidence>
<name>A0A2N5VSR1_9BASI</name>
<comment type="caution">
    <text evidence="2">The sequence shown here is derived from an EMBL/GenBank/DDBJ whole genome shotgun (WGS) entry which is preliminary data.</text>
</comment>
<accession>A0A2N5VSR1</accession>
<dbReference type="Pfam" id="PF20231">
    <property type="entry name" value="DUF6589"/>
    <property type="match status" value="1"/>
</dbReference>
<gene>
    <name evidence="2" type="ORF">PCANC_10753</name>
</gene>
<dbReference type="Proteomes" id="UP000235388">
    <property type="component" value="Unassembled WGS sequence"/>
</dbReference>
<organism evidence="2 3">
    <name type="scientific">Puccinia coronata f. sp. avenae</name>
    <dbReference type="NCBI Taxonomy" id="200324"/>
    <lineage>
        <taxon>Eukaryota</taxon>
        <taxon>Fungi</taxon>
        <taxon>Dikarya</taxon>
        <taxon>Basidiomycota</taxon>
        <taxon>Pucciniomycotina</taxon>
        <taxon>Pucciniomycetes</taxon>
        <taxon>Pucciniales</taxon>
        <taxon>Pucciniaceae</taxon>
        <taxon>Puccinia</taxon>
    </lineage>
</organism>
<dbReference type="STRING" id="200324.A0A2N5VSR1"/>